<name>A0A6A7N7P9_9BURK</name>
<comment type="caution">
    <text evidence="6">The sequence shown here is derived from an EMBL/GenBank/DDBJ whole genome shotgun (WGS) entry which is preliminary data.</text>
</comment>
<feature type="domain" description="HTH tetR-type" evidence="5">
    <location>
        <begin position="6"/>
        <end position="66"/>
    </location>
</feature>
<keyword evidence="7" id="KW-1185">Reference proteome</keyword>
<reference evidence="6 7" key="1">
    <citation type="submission" date="2019-10" db="EMBL/GenBank/DDBJ databases">
        <title>Two novel species isolated from a subtropical stream in China.</title>
        <authorList>
            <person name="Lu H."/>
        </authorList>
    </citation>
    <scope>NUCLEOTIDE SEQUENCE [LARGE SCALE GENOMIC DNA]</scope>
    <source>
        <strain evidence="6 7">FT29W</strain>
    </source>
</reference>
<dbReference type="Gene3D" id="1.10.357.10">
    <property type="entry name" value="Tetracycline Repressor, domain 2"/>
    <property type="match status" value="1"/>
</dbReference>
<dbReference type="InterPro" id="IPR009057">
    <property type="entry name" value="Homeodomain-like_sf"/>
</dbReference>
<keyword evidence="2 4" id="KW-0238">DNA-binding</keyword>
<feature type="DNA-binding region" description="H-T-H motif" evidence="4">
    <location>
        <begin position="29"/>
        <end position="48"/>
    </location>
</feature>
<keyword evidence="3" id="KW-0804">Transcription</keyword>
<dbReference type="InterPro" id="IPR001647">
    <property type="entry name" value="HTH_TetR"/>
</dbReference>
<dbReference type="Gene3D" id="1.10.10.60">
    <property type="entry name" value="Homeodomain-like"/>
    <property type="match status" value="1"/>
</dbReference>
<proteinExistence type="predicted"/>
<keyword evidence="1" id="KW-0805">Transcription regulation</keyword>
<evidence type="ECO:0000256" key="1">
    <source>
        <dbReference type="ARBA" id="ARBA00023015"/>
    </source>
</evidence>
<dbReference type="PANTHER" id="PTHR30055">
    <property type="entry name" value="HTH-TYPE TRANSCRIPTIONAL REGULATOR RUTR"/>
    <property type="match status" value="1"/>
</dbReference>
<dbReference type="SUPFAM" id="SSF46689">
    <property type="entry name" value="Homeodomain-like"/>
    <property type="match status" value="1"/>
</dbReference>
<dbReference type="AlphaFoldDB" id="A0A6A7N7P9"/>
<dbReference type="PRINTS" id="PR00455">
    <property type="entry name" value="HTHTETR"/>
</dbReference>
<dbReference type="GO" id="GO:0000976">
    <property type="term" value="F:transcription cis-regulatory region binding"/>
    <property type="evidence" value="ECO:0007669"/>
    <property type="project" value="TreeGrafter"/>
</dbReference>
<dbReference type="GO" id="GO:0003700">
    <property type="term" value="F:DNA-binding transcription factor activity"/>
    <property type="evidence" value="ECO:0007669"/>
    <property type="project" value="TreeGrafter"/>
</dbReference>
<dbReference type="Pfam" id="PF14246">
    <property type="entry name" value="TetR_C_7"/>
    <property type="match status" value="1"/>
</dbReference>
<dbReference type="PANTHER" id="PTHR30055:SF119">
    <property type="entry name" value="NALC"/>
    <property type="match status" value="1"/>
</dbReference>
<sequence length="210" mass="22564">MKVRTEARRQAIVEAADALFQETGYEGASMSEVAKRWGGSKVTLYGYFPSKEALFSAVVQSCATGHLADATRDLSTAPTDRAGLESALEHFGVRMLGVLANDKSALAVYRMVVAESGRSDVGQLFYDAGPSTSVETLAALLSGAMERGEIRQADPKVTAQQFLALLTAEVDVRLYQRDPPPLSPQEIRQLVKRANDMFFAGAAPRPAPPG</sequence>
<evidence type="ECO:0000313" key="7">
    <source>
        <dbReference type="Proteomes" id="UP000440498"/>
    </source>
</evidence>
<dbReference type="InterPro" id="IPR039536">
    <property type="entry name" value="TetR_C_Proteobacteria"/>
</dbReference>
<dbReference type="Pfam" id="PF00440">
    <property type="entry name" value="TetR_N"/>
    <property type="match status" value="1"/>
</dbReference>
<dbReference type="FunFam" id="1.10.10.60:FF:000141">
    <property type="entry name" value="TetR family transcriptional regulator"/>
    <property type="match status" value="1"/>
</dbReference>
<gene>
    <name evidence="6" type="ORF">GEV02_23515</name>
</gene>
<evidence type="ECO:0000259" key="5">
    <source>
        <dbReference type="PROSITE" id="PS50977"/>
    </source>
</evidence>
<dbReference type="Proteomes" id="UP000440498">
    <property type="component" value="Unassembled WGS sequence"/>
</dbReference>
<dbReference type="InterPro" id="IPR050109">
    <property type="entry name" value="HTH-type_TetR-like_transc_reg"/>
</dbReference>
<evidence type="ECO:0000256" key="2">
    <source>
        <dbReference type="ARBA" id="ARBA00023125"/>
    </source>
</evidence>
<dbReference type="EMBL" id="WHUG01000011">
    <property type="protein sequence ID" value="MQA41115.1"/>
    <property type="molecule type" value="Genomic_DNA"/>
</dbReference>
<dbReference type="PROSITE" id="PS50977">
    <property type="entry name" value="HTH_TETR_2"/>
    <property type="match status" value="1"/>
</dbReference>
<organism evidence="6 7">
    <name type="scientific">Rugamonas aquatica</name>
    <dbReference type="NCBI Taxonomy" id="2743357"/>
    <lineage>
        <taxon>Bacteria</taxon>
        <taxon>Pseudomonadati</taxon>
        <taxon>Pseudomonadota</taxon>
        <taxon>Betaproteobacteria</taxon>
        <taxon>Burkholderiales</taxon>
        <taxon>Oxalobacteraceae</taxon>
        <taxon>Telluria group</taxon>
        <taxon>Rugamonas</taxon>
    </lineage>
</organism>
<evidence type="ECO:0000256" key="3">
    <source>
        <dbReference type="ARBA" id="ARBA00023163"/>
    </source>
</evidence>
<protein>
    <submittedName>
        <fullName evidence="6">TetR family transcriptional regulator</fullName>
    </submittedName>
</protein>
<dbReference type="InterPro" id="IPR036271">
    <property type="entry name" value="Tet_transcr_reg_TetR-rel_C_sf"/>
</dbReference>
<dbReference type="SUPFAM" id="SSF48498">
    <property type="entry name" value="Tetracyclin repressor-like, C-terminal domain"/>
    <property type="match status" value="1"/>
</dbReference>
<evidence type="ECO:0000313" key="6">
    <source>
        <dbReference type="EMBL" id="MQA41115.1"/>
    </source>
</evidence>
<accession>A0A6A7N7P9</accession>
<evidence type="ECO:0000256" key="4">
    <source>
        <dbReference type="PROSITE-ProRule" id="PRU00335"/>
    </source>
</evidence>
<dbReference type="RefSeq" id="WP_152840401.1">
    <property type="nucleotide sequence ID" value="NZ_WHUG01000011.1"/>
</dbReference>